<evidence type="ECO:0000259" key="2">
    <source>
        <dbReference type="Pfam" id="PF01345"/>
    </source>
</evidence>
<accession>A0A517Y5L4</accession>
<proteinExistence type="predicted"/>
<dbReference type="InterPro" id="IPR047589">
    <property type="entry name" value="DUF11_rpt"/>
</dbReference>
<feature type="domain" description="DUF11" evidence="2">
    <location>
        <begin position="305"/>
        <end position="395"/>
    </location>
</feature>
<dbReference type="NCBIfam" id="TIGR01451">
    <property type="entry name" value="B_ant_repeat"/>
    <property type="match status" value="2"/>
</dbReference>
<dbReference type="KEGG" id="aagg:ETAA8_05580"/>
<organism evidence="3 4">
    <name type="scientific">Anatilimnocola aggregata</name>
    <dbReference type="NCBI Taxonomy" id="2528021"/>
    <lineage>
        <taxon>Bacteria</taxon>
        <taxon>Pseudomonadati</taxon>
        <taxon>Planctomycetota</taxon>
        <taxon>Planctomycetia</taxon>
        <taxon>Pirellulales</taxon>
        <taxon>Pirellulaceae</taxon>
        <taxon>Anatilimnocola</taxon>
    </lineage>
</organism>
<gene>
    <name evidence="3" type="primary">omcB_1</name>
    <name evidence="3" type="ORF">ETAA8_05580</name>
</gene>
<feature type="domain" description="DUF11" evidence="2">
    <location>
        <begin position="529"/>
        <end position="597"/>
    </location>
</feature>
<protein>
    <submittedName>
        <fullName evidence="3">Large cysteine-rich periplasmic protein OmcB</fullName>
    </submittedName>
</protein>
<dbReference type="InterPro" id="IPR051172">
    <property type="entry name" value="Chlamydia_OmcB"/>
</dbReference>
<reference evidence="3 4" key="1">
    <citation type="submission" date="2019-02" db="EMBL/GenBank/DDBJ databases">
        <title>Deep-cultivation of Planctomycetes and their phenomic and genomic characterization uncovers novel biology.</title>
        <authorList>
            <person name="Wiegand S."/>
            <person name="Jogler M."/>
            <person name="Boedeker C."/>
            <person name="Pinto D."/>
            <person name="Vollmers J."/>
            <person name="Rivas-Marin E."/>
            <person name="Kohn T."/>
            <person name="Peeters S.H."/>
            <person name="Heuer A."/>
            <person name="Rast P."/>
            <person name="Oberbeckmann S."/>
            <person name="Bunk B."/>
            <person name="Jeske O."/>
            <person name="Meyerdierks A."/>
            <person name="Storesund J.E."/>
            <person name="Kallscheuer N."/>
            <person name="Luecker S."/>
            <person name="Lage O.M."/>
            <person name="Pohl T."/>
            <person name="Merkel B.J."/>
            <person name="Hornburger P."/>
            <person name="Mueller R.-W."/>
            <person name="Bruemmer F."/>
            <person name="Labrenz M."/>
            <person name="Spormann A.M."/>
            <person name="Op den Camp H."/>
            <person name="Overmann J."/>
            <person name="Amann R."/>
            <person name="Jetten M.S.M."/>
            <person name="Mascher T."/>
            <person name="Medema M.H."/>
            <person name="Devos D.P."/>
            <person name="Kaster A.-K."/>
            <person name="Ovreas L."/>
            <person name="Rohde M."/>
            <person name="Galperin M.Y."/>
            <person name="Jogler C."/>
        </authorList>
    </citation>
    <scope>NUCLEOTIDE SEQUENCE [LARGE SCALE GENOMIC DNA]</scope>
    <source>
        <strain evidence="3 4">ETA_A8</strain>
    </source>
</reference>
<sequence length="749" mass="78846">MNRVWGMLRWVREKMNIKLALVVLVMGTGLSMGYIGYRRISGKQALPEPKKVVTGGGAPIPGDPAEFATPAAAEAPVYDPHAPVGAPTQPPPFAFNSNAYGTPATTPPADSTPPAYSADTGAPAQLAPYQPVVAGDNAAYAADPAQPPAEEAPLPSAPPDGQPAPFNSFAAAPGDPPANPIRGSASLSDDPATEPTPTEAMQPNAYAPPGYDSAPTEPIPTAYNPMPLRSAPLSLAPETASPNSYAPQVAATDLAEPAPRALGGYSSSAAASPRDAGARSEATGQGTPGERHFEGAQTPALTLEKVAPAEIQVGKLATFELHVKNVGQIPAQQVQVTDQIPRGTQLVEAKPQFQRAADGTLVWPLGTMQPGDEKVIQLQVMPQAEGEIGSVAQVTFAATATARSISTRPLLTIEHSAPEKLLIGETLNMTITVSNPGTGAATGVVVEEDVPQGLSHQSGNELEYEIGTLRPGESKRMELTLRADKAGIIKNTIVVRGDANLAAQHEINIEVIAPQLQVGVVGPKKRFLERPATYTVSVSNPGTAAARDVELVAYLPRGMKFVETDSQGTYDPQQHAVFWSLQELPATKAGNVKLTAMPQEVGDQKLRIEGRADLGLNTAFEQVVSVDAAAELIHTIADLSDPIEVGSDTTYEVKVTNIGTKSATNIRISAMLPPELKALSGEGPTRAANDGSRVIFEPLARLNPQEEAVFRIQANAQKAGDFIIRVQISSNEWPNPVTREESTRVYLDR</sequence>
<dbReference type="PANTHER" id="PTHR34819:SF3">
    <property type="entry name" value="CELL SURFACE PROTEIN"/>
    <property type="match status" value="1"/>
</dbReference>
<dbReference type="Gene3D" id="2.60.40.10">
    <property type="entry name" value="Immunoglobulins"/>
    <property type="match status" value="3"/>
</dbReference>
<feature type="compositionally biased region" description="Low complexity" evidence="1">
    <location>
        <begin position="102"/>
        <end position="119"/>
    </location>
</feature>
<evidence type="ECO:0000313" key="3">
    <source>
        <dbReference type="EMBL" id="QDU25490.1"/>
    </source>
</evidence>
<dbReference type="RefSeq" id="WP_145084505.1">
    <property type="nucleotide sequence ID" value="NZ_CP036274.1"/>
</dbReference>
<dbReference type="InterPro" id="IPR001434">
    <property type="entry name" value="OmcB-like_DUF11"/>
</dbReference>
<name>A0A517Y5L4_9BACT</name>
<dbReference type="PANTHER" id="PTHR34819">
    <property type="entry name" value="LARGE CYSTEINE-RICH PERIPLASMIC PROTEIN OMCB"/>
    <property type="match status" value="1"/>
</dbReference>
<dbReference type="Proteomes" id="UP000315017">
    <property type="component" value="Chromosome"/>
</dbReference>
<feature type="domain" description="DUF11" evidence="2">
    <location>
        <begin position="642"/>
        <end position="742"/>
    </location>
</feature>
<keyword evidence="4" id="KW-1185">Reference proteome</keyword>
<evidence type="ECO:0000313" key="4">
    <source>
        <dbReference type="Proteomes" id="UP000315017"/>
    </source>
</evidence>
<feature type="domain" description="DUF11" evidence="2">
    <location>
        <begin position="418"/>
        <end position="497"/>
    </location>
</feature>
<feature type="region of interest" description="Disordered" evidence="1">
    <location>
        <begin position="260"/>
        <end position="293"/>
    </location>
</feature>
<dbReference type="AlphaFoldDB" id="A0A517Y5L4"/>
<dbReference type="Pfam" id="PF01345">
    <property type="entry name" value="DUF11"/>
    <property type="match status" value="4"/>
</dbReference>
<evidence type="ECO:0000256" key="1">
    <source>
        <dbReference type="SAM" id="MobiDB-lite"/>
    </source>
</evidence>
<feature type="region of interest" description="Disordered" evidence="1">
    <location>
        <begin position="78"/>
        <end position="122"/>
    </location>
</feature>
<dbReference type="InterPro" id="IPR013783">
    <property type="entry name" value="Ig-like_fold"/>
</dbReference>
<feature type="region of interest" description="Disordered" evidence="1">
    <location>
        <begin position="142"/>
        <end position="225"/>
    </location>
</feature>
<dbReference type="OrthoDB" id="282600at2"/>
<dbReference type="EMBL" id="CP036274">
    <property type="protein sequence ID" value="QDU25490.1"/>
    <property type="molecule type" value="Genomic_DNA"/>
</dbReference>
<feature type="compositionally biased region" description="Low complexity" evidence="1">
    <location>
        <begin position="142"/>
        <end position="154"/>
    </location>
</feature>